<dbReference type="Pfam" id="PF04932">
    <property type="entry name" value="Wzy_C"/>
    <property type="match status" value="1"/>
</dbReference>
<dbReference type="Proteomes" id="UP001597521">
    <property type="component" value="Unassembled WGS sequence"/>
</dbReference>
<organism evidence="7 8">
    <name type="scientific">Devosia albogilva</name>
    <dbReference type="NCBI Taxonomy" id="429726"/>
    <lineage>
        <taxon>Bacteria</taxon>
        <taxon>Pseudomonadati</taxon>
        <taxon>Pseudomonadota</taxon>
        <taxon>Alphaproteobacteria</taxon>
        <taxon>Hyphomicrobiales</taxon>
        <taxon>Devosiaceae</taxon>
        <taxon>Devosia</taxon>
    </lineage>
</organism>
<feature type="transmembrane region" description="Helical" evidence="5">
    <location>
        <begin position="40"/>
        <end position="58"/>
    </location>
</feature>
<feature type="transmembrane region" description="Helical" evidence="5">
    <location>
        <begin position="352"/>
        <end position="378"/>
    </location>
</feature>
<keyword evidence="2 5" id="KW-0812">Transmembrane</keyword>
<feature type="transmembrane region" description="Helical" evidence="5">
    <location>
        <begin position="210"/>
        <end position="226"/>
    </location>
</feature>
<comment type="subcellular location">
    <subcellularLocation>
        <location evidence="1">Membrane</location>
        <topology evidence="1">Multi-pass membrane protein</topology>
    </subcellularLocation>
</comment>
<dbReference type="EMBL" id="JBHUNP010000001">
    <property type="protein sequence ID" value="MFD2648782.1"/>
    <property type="molecule type" value="Genomic_DNA"/>
</dbReference>
<evidence type="ECO:0000256" key="5">
    <source>
        <dbReference type="SAM" id="Phobius"/>
    </source>
</evidence>
<keyword evidence="8" id="KW-1185">Reference proteome</keyword>
<feature type="transmembrane region" description="Helical" evidence="5">
    <location>
        <begin position="189"/>
        <end position="204"/>
    </location>
</feature>
<accession>A0ABW5QM05</accession>
<comment type="caution">
    <text evidence="7">The sequence shown here is derived from an EMBL/GenBank/DDBJ whole genome shotgun (WGS) entry which is preliminary data.</text>
</comment>
<sequence>MQDYPEAHPPNRRLAALAVSYLPIAISFGSLPVWVGGSSLSVPFALALTLPLAGHTIVRQRATMPPVLLWLFAVLLLGVAISAGRAVTADEVKWSRAAAYSLPYACGFTVLFAMWGAPRPTLNLPIAIAGAVVAASVLAFTLHYYATLEGQSFLYDFKEALVTPLGGSNLLALFMVFCVPFAWKQTRKWLGVVLWCALAAAVWATKSRYGLGFFSLATVASAWHYWRPRDARLVISAVALISVAVLAGTALMADQHLAATAMHYGVPLSVVRRADLMVFAADLIQAQPLLGIGPGGFMTAIERSWTGIEVAVHNSILVMWLDGGMISLLALILIVVLFYLRASDPSLKMAVTLLLGFSLVEPALEVAPIIMLFCFAVGTTLTNPARTSRVLKKSVGFADET</sequence>
<dbReference type="InterPro" id="IPR051533">
    <property type="entry name" value="WaaL-like"/>
</dbReference>
<dbReference type="InterPro" id="IPR007016">
    <property type="entry name" value="O-antigen_ligase-rel_domated"/>
</dbReference>
<proteinExistence type="predicted"/>
<feature type="transmembrane region" description="Helical" evidence="5">
    <location>
        <begin position="165"/>
        <end position="182"/>
    </location>
</feature>
<keyword evidence="4 5" id="KW-0472">Membrane</keyword>
<dbReference type="RefSeq" id="WP_386835645.1">
    <property type="nucleotide sequence ID" value="NZ_JBHUNP010000001.1"/>
</dbReference>
<evidence type="ECO:0000256" key="4">
    <source>
        <dbReference type="ARBA" id="ARBA00023136"/>
    </source>
</evidence>
<name>A0ABW5QM05_9HYPH</name>
<feature type="transmembrane region" description="Helical" evidence="5">
    <location>
        <begin position="124"/>
        <end position="145"/>
    </location>
</feature>
<feature type="transmembrane region" description="Helical" evidence="5">
    <location>
        <begin position="67"/>
        <end position="86"/>
    </location>
</feature>
<protein>
    <submittedName>
        <fullName evidence="7">O-antigen ligase family protein</fullName>
    </submittedName>
</protein>
<dbReference type="GO" id="GO:0016874">
    <property type="term" value="F:ligase activity"/>
    <property type="evidence" value="ECO:0007669"/>
    <property type="project" value="UniProtKB-KW"/>
</dbReference>
<dbReference type="PANTHER" id="PTHR37422:SF13">
    <property type="entry name" value="LIPOPOLYSACCHARIDE BIOSYNTHESIS PROTEIN PA4999-RELATED"/>
    <property type="match status" value="1"/>
</dbReference>
<evidence type="ECO:0000256" key="1">
    <source>
        <dbReference type="ARBA" id="ARBA00004141"/>
    </source>
</evidence>
<feature type="transmembrane region" description="Helical" evidence="5">
    <location>
        <begin position="14"/>
        <end position="34"/>
    </location>
</feature>
<feature type="transmembrane region" description="Helical" evidence="5">
    <location>
        <begin position="98"/>
        <end position="117"/>
    </location>
</feature>
<evidence type="ECO:0000256" key="3">
    <source>
        <dbReference type="ARBA" id="ARBA00022989"/>
    </source>
</evidence>
<evidence type="ECO:0000313" key="8">
    <source>
        <dbReference type="Proteomes" id="UP001597521"/>
    </source>
</evidence>
<evidence type="ECO:0000259" key="6">
    <source>
        <dbReference type="Pfam" id="PF04932"/>
    </source>
</evidence>
<keyword evidence="3 5" id="KW-1133">Transmembrane helix</keyword>
<feature type="transmembrane region" description="Helical" evidence="5">
    <location>
        <begin position="317"/>
        <end position="340"/>
    </location>
</feature>
<feature type="transmembrane region" description="Helical" evidence="5">
    <location>
        <begin position="233"/>
        <end position="253"/>
    </location>
</feature>
<evidence type="ECO:0000256" key="2">
    <source>
        <dbReference type="ARBA" id="ARBA00022692"/>
    </source>
</evidence>
<feature type="domain" description="O-antigen ligase-related" evidence="6">
    <location>
        <begin position="197"/>
        <end position="331"/>
    </location>
</feature>
<dbReference type="PANTHER" id="PTHR37422">
    <property type="entry name" value="TEICHURONIC ACID BIOSYNTHESIS PROTEIN TUAE"/>
    <property type="match status" value="1"/>
</dbReference>
<gene>
    <name evidence="7" type="ORF">ACFSX5_13380</name>
</gene>
<reference evidence="8" key="1">
    <citation type="journal article" date="2019" name="Int. J. Syst. Evol. Microbiol.">
        <title>The Global Catalogue of Microorganisms (GCM) 10K type strain sequencing project: providing services to taxonomists for standard genome sequencing and annotation.</title>
        <authorList>
            <consortium name="The Broad Institute Genomics Platform"/>
            <consortium name="The Broad Institute Genome Sequencing Center for Infectious Disease"/>
            <person name="Wu L."/>
            <person name="Ma J."/>
        </authorList>
    </citation>
    <scope>NUCLEOTIDE SEQUENCE [LARGE SCALE GENOMIC DNA]</scope>
    <source>
        <strain evidence="8">CCM 7427</strain>
    </source>
</reference>
<evidence type="ECO:0000313" key="7">
    <source>
        <dbReference type="EMBL" id="MFD2648782.1"/>
    </source>
</evidence>
<keyword evidence="7" id="KW-0436">Ligase</keyword>